<dbReference type="Proteomes" id="UP001237642">
    <property type="component" value="Unassembled WGS sequence"/>
</dbReference>
<name>A0AAD8I7K6_9APIA</name>
<sequence length="144" mass="16839">MAFLYMGFSCQDDYVTIESMAPFRNGTIEVTGNETEGHEFEFWPIEHPIEPLDEDRPVKCPVLNSSVLNNESMRFSDNLKKRAEQQSRKEQRVIAPATEALTLRTLGKRHHTQTNAEDYTCRPFLRMPPRDLTIFNMFQHFDKI</sequence>
<evidence type="ECO:0000313" key="1">
    <source>
        <dbReference type="EMBL" id="KAK1380677.1"/>
    </source>
</evidence>
<comment type="caution">
    <text evidence="1">The sequence shown here is derived from an EMBL/GenBank/DDBJ whole genome shotgun (WGS) entry which is preliminary data.</text>
</comment>
<evidence type="ECO:0000313" key="2">
    <source>
        <dbReference type="Proteomes" id="UP001237642"/>
    </source>
</evidence>
<reference evidence="1" key="1">
    <citation type="submission" date="2023-02" db="EMBL/GenBank/DDBJ databases">
        <title>Genome of toxic invasive species Heracleum sosnowskyi carries increased number of genes despite the absence of recent whole-genome duplications.</title>
        <authorList>
            <person name="Schelkunov M."/>
            <person name="Shtratnikova V."/>
            <person name="Makarenko M."/>
            <person name="Klepikova A."/>
            <person name="Omelchenko D."/>
            <person name="Novikova G."/>
            <person name="Obukhova E."/>
            <person name="Bogdanov V."/>
            <person name="Penin A."/>
            <person name="Logacheva M."/>
        </authorList>
    </citation>
    <scope>NUCLEOTIDE SEQUENCE</scope>
    <source>
        <strain evidence="1">Hsosn_3</strain>
        <tissue evidence="1">Leaf</tissue>
    </source>
</reference>
<accession>A0AAD8I7K6</accession>
<dbReference type="PANTHER" id="PTHR34196:SF4">
    <property type="entry name" value="OS06G0208200 PROTEIN"/>
    <property type="match status" value="1"/>
</dbReference>
<organism evidence="1 2">
    <name type="scientific">Heracleum sosnowskyi</name>
    <dbReference type="NCBI Taxonomy" id="360622"/>
    <lineage>
        <taxon>Eukaryota</taxon>
        <taxon>Viridiplantae</taxon>
        <taxon>Streptophyta</taxon>
        <taxon>Embryophyta</taxon>
        <taxon>Tracheophyta</taxon>
        <taxon>Spermatophyta</taxon>
        <taxon>Magnoliopsida</taxon>
        <taxon>eudicotyledons</taxon>
        <taxon>Gunneridae</taxon>
        <taxon>Pentapetalae</taxon>
        <taxon>asterids</taxon>
        <taxon>campanulids</taxon>
        <taxon>Apiales</taxon>
        <taxon>Apiaceae</taxon>
        <taxon>Apioideae</taxon>
        <taxon>apioid superclade</taxon>
        <taxon>Tordylieae</taxon>
        <taxon>Tordyliinae</taxon>
        <taxon>Heracleum</taxon>
    </lineage>
</organism>
<dbReference type="EMBL" id="JAUIZM010000006">
    <property type="protein sequence ID" value="KAK1380677.1"/>
    <property type="molecule type" value="Genomic_DNA"/>
</dbReference>
<dbReference type="PANTHER" id="PTHR34196">
    <property type="entry name" value="OS02G0697700 PROTEIN"/>
    <property type="match status" value="1"/>
</dbReference>
<keyword evidence="2" id="KW-1185">Reference proteome</keyword>
<protein>
    <submittedName>
        <fullName evidence="1">ZIP metal ion transporter family</fullName>
    </submittedName>
</protein>
<reference evidence="1" key="2">
    <citation type="submission" date="2023-05" db="EMBL/GenBank/DDBJ databases">
        <authorList>
            <person name="Schelkunov M.I."/>
        </authorList>
    </citation>
    <scope>NUCLEOTIDE SEQUENCE</scope>
    <source>
        <strain evidence="1">Hsosn_3</strain>
        <tissue evidence="1">Leaf</tissue>
    </source>
</reference>
<gene>
    <name evidence="1" type="ORF">POM88_027421</name>
</gene>
<proteinExistence type="predicted"/>
<dbReference type="AlphaFoldDB" id="A0AAD8I7K6"/>